<keyword evidence="11 15" id="KW-0067">ATP-binding</keyword>
<gene>
    <name evidence="17" type="ORF">Q2362_05505</name>
</gene>
<evidence type="ECO:0000256" key="2">
    <source>
        <dbReference type="ARBA" id="ARBA00004726"/>
    </source>
</evidence>
<dbReference type="Proteomes" id="UP001171111">
    <property type="component" value="Unassembled WGS sequence"/>
</dbReference>
<keyword evidence="8 15" id="KW-0547">Nucleotide-binding</keyword>
<feature type="domain" description="Riboflavin kinase" evidence="16">
    <location>
        <begin position="151"/>
        <end position="273"/>
    </location>
</feature>
<comment type="similarity">
    <text evidence="15">Belongs to the ribF family.</text>
</comment>
<dbReference type="PANTHER" id="PTHR22749">
    <property type="entry name" value="RIBOFLAVIN KINASE/FMN ADENYLYLTRANSFERASE"/>
    <property type="match status" value="1"/>
</dbReference>
<evidence type="ECO:0000256" key="8">
    <source>
        <dbReference type="ARBA" id="ARBA00022741"/>
    </source>
</evidence>
<proteinExistence type="inferred from homology"/>
<evidence type="ECO:0000256" key="11">
    <source>
        <dbReference type="ARBA" id="ARBA00022840"/>
    </source>
</evidence>
<dbReference type="Pfam" id="PF01687">
    <property type="entry name" value="Flavokinase"/>
    <property type="match status" value="1"/>
</dbReference>
<keyword evidence="18" id="KW-1185">Reference proteome</keyword>
<keyword evidence="7 15" id="KW-0548">Nucleotidyltransferase</keyword>
<keyword evidence="5 15" id="KW-0288">FMN</keyword>
<evidence type="ECO:0000256" key="13">
    <source>
        <dbReference type="ARBA" id="ARBA00047880"/>
    </source>
</evidence>
<dbReference type="InterPro" id="IPR002606">
    <property type="entry name" value="Riboflavin_kinase_bac"/>
</dbReference>
<reference evidence="17 18" key="1">
    <citation type="submission" date="2023-06" db="EMBL/GenBank/DDBJ databases">
        <title>Campylobacter magnum sp. nov., isolated from cecal contents of domestic pigs (Sus scrofa domesticus).</title>
        <authorList>
            <person name="Papic B."/>
            <person name="Gruntar I."/>
        </authorList>
    </citation>
    <scope>NUCLEOTIDE SEQUENCE [LARGE SCALE GENOMIC DNA]</scope>
    <source>
        <strain evidence="18">34484-21</strain>
    </source>
</reference>
<comment type="pathway">
    <text evidence="2 15">Cofactor biosynthesis; FAD biosynthesis; FAD from FMN: step 1/1.</text>
</comment>
<dbReference type="GO" id="GO:0008531">
    <property type="term" value="F:riboflavin kinase activity"/>
    <property type="evidence" value="ECO:0007669"/>
    <property type="project" value="UniProtKB-EC"/>
</dbReference>
<dbReference type="Pfam" id="PF06574">
    <property type="entry name" value="FAD_syn"/>
    <property type="match status" value="1"/>
</dbReference>
<dbReference type="SMART" id="SM00904">
    <property type="entry name" value="Flavokinase"/>
    <property type="match status" value="1"/>
</dbReference>
<evidence type="ECO:0000313" key="17">
    <source>
        <dbReference type="EMBL" id="MDO2409553.1"/>
    </source>
</evidence>
<keyword evidence="6 15" id="KW-0808">Transferase</keyword>
<sequence length="291" mass="32572">MPDNAKKSVQAVAIGSFDGLHRGHNKLIEALGDNGALIVIESPKANLTPARRREEFAKIPCFFYPLDTVKNLRGDYFIGLIKRDFPSLKRIVVGYDFKFGKDRGWDKYDLKSLFDGEVIIIPEFSFDGMGVHSSAIRRFLQDGDIYRANRLLGREYSVEAKVIAGQGIGKKELYPTLNLDITPYLAPAQGVYATRTRIGENTFCSVSFVGNRLSTDGKYSIETHVIDEQIEVAPEKLRVCFIERIRDNAQFGSLTELKAQIAKDIAIAKSAGDACYLTLREDDTHARVVEQ</sequence>
<evidence type="ECO:0000256" key="3">
    <source>
        <dbReference type="ARBA" id="ARBA00005201"/>
    </source>
</evidence>
<dbReference type="InterPro" id="IPR023465">
    <property type="entry name" value="Riboflavin_kinase_dom_sf"/>
</dbReference>
<evidence type="ECO:0000256" key="4">
    <source>
        <dbReference type="ARBA" id="ARBA00022630"/>
    </source>
</evidence>
<dbReference type="GO" id="GO:0003919">
    <property type="term" value="F:FMN adenylyltransferase activity"/>
    <property type="evidence" value="ECO:0007669"/>
    <property type="project" value="UniProtKB-EC"/>
</dbReference>
<dbReference type="InterPro" id="IPR015864">
    <property type="entry name" value="FAD_synthase"/>
</dbReference>
<organism evidence="17 18">
    <name type="scientific">Campylobacter magnus</name>
    <dbReference type="NCBI Taxonomy" id="3026462"/>
    <lineage>
        <taxon>Bacteria</taxon>
        <taxon>Pseudomonadati</taxon>
        <taxon>Campylobacterota</taxon>
        <taxon>Epsilonproteobacteria</taxon>
        <taxon>Campylobacterales</taxon>
        <taxon>Campylobacteraceae</taxon>
        <taxon>Campylobacter</taxon>
    </lineage>
</organism>
<keyword evidence="12" id="KW-0511">Multifunctional enzyme</keyword>
<comment type="catalytic activity">
    <reaction evidence="14 15">
        <text>FMN + ATP + H(+) = FAD + diphosphate</text>
        <dbReference type="Rhea" id="RHEA:17237"/>
        <dbReference type="ChEBI" id="CHEBI:15378"/>
        <dbReference type="ChEBI" id="CHEBI:30616"/>
        <dbReference type="ChEBI" id="CHEBI:33019"/>
        <dbReference type="ChEBI" id="CHEBI:57692"/>
        <dbReference type="ChEBI" id="CHEBI:58210"/>
        <dbReference type="EC" id="2.7.7.2"/>
    </reaction>
</comment>
<dbReference type="Gene3D" id="3.40.50.620">
    <property type="entry name" value="HUPs"/>
    <property type="match status" value="1"/>
</dbReference>
<dbReference type="InterPro" id="IPR015865">
    <property type="entry name" value="Riboflavin_kinase_bac/euk"/>
</dbReference>
<evidence type="ECO:0000256" key="5">
    <source>
        <dbReference type="ARBA" id="ARBA00022643"/>
    </source>
</evidence>
<evidence type="ECO:0000256" key="9">
    <source>
        <dbReference type="ARBA" id="ARBA00022777"/>
    </source>
</evidence>
<comment type="function">
    <text evidence="1">Catalyzes the phosphorylation of riboflavin to FMN followed by the adenylation of FMN to FAD.</text>
</comment>
<keyword evidence="9 15" id="KW-0418">Kinase</keyword>
<evidence type="ECO:0000256" key="12">
    <source>
        <dbReference type="ARBA" id="ARBA00023268"/>
    </source>
</evidence>
<dbReference type="EC" id="2.7.7.2" evidence="15"/>
<dbReference type="InterPro" id="IPR014729">
    <property type="entry name" value="Rossmann-like_a/b/a_fold"/>
</dbReference>
<evidence type="ECO:0000256" key="15">
    <source>
        <dbReference type="PIRNR" id="PIRNR004491"/>
    </source>
</evidence>
<dbReference type="SUPFAM" id="SSF52374">
    <property type="entry name" value="Nucleotidylyl transferase"/>
    <property type="match status" value="1"/>
</dbReference>
<dbReference type="SUPFAM" id="SSF82114">
    <property type="entry name" value="Riboflavin kinase-like"/>
    <property type="match status" value="1"/>
</dbReference>
<accession>A0ABT8T987</accession>
<evidence type="ECO:0000256" key="14">
    <source>
        <dbReference type="ARBA" id="ARBA00049494"/>
    </source>
</evidence>
<protein>
    <recommendedName>
        <fullName evidence="15">Riboflavin biosynthesis protein</fullName>
    </recommendedName>
    <domain>
        <recommendedName>
            <fullName evidence="15">Riboflavin kinase</fullName>
            <ecNumber evidence="15">2.7.1.26</ecNumber>
        </recommendedName>
        <alternativeName>
            <fullName evidence="15">Flavokinase</fullName>
        </alternativeName>
    </domain>
    <domain>
        <recommendedName>
            <fullName evidence="15">FMN adenylyltransferase</fullName>
            <ecNumber evidence="15">2.7.7.2</ecNumber>
        </recommendedName>
        <alternativeName>
            <fullName evidence="15">FAD pyrophosphorylase</fullName>
        </alternativeName>
        <alternativeName>
            <fullName evidence="15">FAD synthase</fullName>
        </alternativeName>
    </domain>
</protein>
<evidence type="ECO:0000256" key="10">
    <source>
        <dbReference type="ARBA" id="ARBA00022827"/>
    </source>
</evidence>
<dbReference type="NCBIfam" id="NF004162">
    <property type="entry name" value="PRK05627.1-5"/>
    <property type="match status" value="1"/>
</dbReference>
<evidence type="ECO:0000256" key="1">
    <source>
        <dbReference type="ARBA" id="ARBA00002121"/>
    </source>
</evidence>
<comment type="pathway">
    <text evidence="3 15">Cofactor biosynthesis; FMN biosynthesis; FMN from riboflavin (ATP route): step 1/1.</text>
</comment>
<dbReference type="Gene3D" id="2.40.30.30">
    <property type="entry name" value="Riboflavin kinase-like"/>
    <property type="match status" value="1"/>
</dbReference>
<dbReference type="EMBL" id="JAULJQ010000006">
    <property type="protein sequence ID" value="MDO2409553.1"/>
    <property type="molecule type" value="Genomic_DNA"/>
</dbReference>
<comment type="catalytic activity">
    <reaction evidence="13 15">
        <text>riboflavin + ATP = FMN + ADP + H(+)</text>
        <dbReference type="Rhea" id="RHEA:14357"/>
        <dbReference type="ChEBI" id="CHEBI:15378"/>
        <dbReference type="ChEBI" id="CHEBI:30616"/>
        <dbReference type="ChEBI" id="CHEBI:57986"/>
        <dbReference type="ChEBI" id="CHEBI:58210"/>
        <dbReference type="ChEBI" id="CHEBI:456216"/>
        <dbReference type="EC" id="2.7.1.26"/>
    </reaction>
</comment>
<dbReference type="RefSeq" id="WP_302244394.1">
    <property type="nucleotide sequence ID" value="NZ_JAULJQ010000006.1"/>
</dbReference>
<evidence type="ECO:0000256" key="6">
    <source>
        <dbReference type="ARBA" id="ARBA00022679"/>
    </source>
</evidence>
<dbReference type="InterPro" id="IPR023468">
    <property type="entry name" value="Riboflavin_kinase"/>
</dbReference>
<dbReference type="NCBIfam" id="TIGR00083">
    <property type="entry name" value="ribF"/>
    <property type="match status" value="1"/>
</dbReference>
<keyword evidence="4 15" id="KW-0285">Flavoprotein</keyword>
<evidence type="ECO:0000256" key="7">
    <source>
        <dbReference type="ARBA" id="ARBA00022695"/>
    </source>
</evidence>
<dbReference type="PANTHER" id="PTHR22749:SF6">
    <property type="entry name" value="RIBOFLAVIN KINASE"/>
    <property type="match status" value="1"/>
</dbReference>
<evidence type="ECO:0000313" key="18">
    <source>
        <dbReference type="Proteomes" id="UP001171111"/>
    </source>
</evidence>
<dbReference type="EC" id="2.7.1.26" evidence="15"/>
<comment type="caution">
    <text evidence="17">The sequence shown here is derived from an EMBL/GenBank/DDBJ whole genome shotgun (WGS) entry which is preliminary data.</text>
</comment>
<keyword evidence="10 15" id="KW-0274">FAD</keyword>
<name>A0ABT8T987_9BACT</name>
<dbReference type="PIRSF" id="PIRSF004491">
    <property type="entry name" value="FAD_Synth"/>
    <property type="match status" value="1"/>
</dbReference>
<evidence type="ECO:0000259" key="16">
    <source>
        <dbReference type="SMART" id="SM00904"/>
    </source>
</evidence>